<sequence length="47" mass="5138">MAGVFFGDESNPVPTLNNTLEQTGQYRGVHWRFSNALTHPMEGGTDG</sequence>
<dbReference type="EMBL" id="JAFLQW010000321">
    <property type="protein sequence ID" value="MBO0349800.1"/>
    <property type="molecule type" value="Genomic_DNA"/>
</dbReference>
<evidence type="ECO:0000313" key="1">
    <source>
        <dbReference type="EMBL" id="MBO0349800.1"/>
    </source>
</evidence>
<name>A0ABS3FRR5_9CYAN</name>
<accession>A0ABS3FRR5</accession>
<gene>
    <name evidence="1" type="ORF">J0895_11900</name>
</gene>
<dbReference type="RefSeq" id="WP_207088304.1">
    <property type="nucleotide sequence ID" value="NZ_JAFLQW010000321.1"/>
</dbReference>
<evidence type="ECO:0000313" key="2">
    <source>
        <dbReference type="Proteomes" id="UP000664844"/>
    </source>
</evidence>
<comment type="caution">
    <text evidence="1">The sequence shown here is derived from an EMBL/GenBank/DDBJ whole genome shotgun (WGS) entry which is preliminary data.</text>
</comment>
<organism evidence="1 2">
    <name type="scientific">Phormidium pseudopriestleyi FRX01</name>
    <dbReference type="NCBI Taxonomy" id="1759528"/>
    <lineage>
        <taxon>Bacteria</taxon>
        <taxon>Bacillati</taxon>
        <taxon>Cyanobacteriota</taxon>
        <taxon>Cyanophyceae</taxon>
        <taxon>Oscillatoriophycideae</taxon>
        <taxon>Oscillatoriales</taxon>
        <taxon>Oscillatoriaceae</taxon>
        <taxon>Phormidium</taxon>
    </lineage>
</organism>
<proteinExistence type="predicted"/>
<reference evidence="1 2" key="1">
    <citation type="submission" date="2021-03" db="EMBL/GenBank/DDBJ databases">
        <title>Metabolic Capacity of the Antarctic Cyanobacterium Phormidium pseudopriestleyi that Sustains Oxygenic Photosynthesis in the Presence of Hydrogen Sulfide.</title>
        <authorList>
            <person name="Lumian J.E."/>
            <person name="Jungblut A.D."/>
            <person name="Dillon M.L."/>
            <person name="Hawes I."/>
            <person name="Doran P.T."/>
            <person name="Mackey T.J."/>
            <person name="Dick G.J."/>
            <person name="Grettenberger C.L."/>
            <person name="Sumner D.Y."/>
        </authorList>
    </citation>
    <scope>NUCLEOTIDE SEQUENCE [LARGE SCALE GENOMIC DNA]</scope>
    <source>
        <strain evidence="1 2">FRX01</strain>
    </source>
</reference>
<protein>
    <submittedName>
        <fullName evidence="1">Uncharacterized protein</fullName>
    </submittedName>
</protein>
<keyword evidence="2" id="KW-1185">Reference proteome</keyword>
<dbReference type="Proteomes" id="UP000664844">
    <property type="component" value="Unassembled WGS sequence"/>
</dbReference>